<sequence length="524" mass="57848">MACGLFAPRAWAGQKVPFVDIGSSYAQASIIHLYQQKIMTGTSLTAFSPDKLMTRAQLLTSLNRMLKLEPLFSPISPFSDVPRDAWYYGWVQASVQLELAKGTSSTRFSPEKAVTRQEAAVLLVNALKQNDSDANANASTIFGDGQDIAEWAKPGVAAAYELGLIKGDGAGNFRPADSITRQEAAVLLDRVLQNEAWAAELDRSREERIVMGWNYGQTTAQFQANLGQSNVNTLSPRWYFADGDGAIADQTDSSLTLWAKGNDKKVWAMVGNRADQDATHEMLSNAASRERAVEALTALAVKYRLDGLNLDFENVAPQDRTVLTTFVASLARGLHDNGMVLSVDVSPDRDTDWTEAFDYAALGRQADYIVLMGYDEHYSGSPIPGPNASLPYVQKAVNRLLQAVSADKIILALPFYNREWTPEQPGALRSSRFISLQEQNELVIRHSAKPVWDAELGQYMVSYMDGSVMRKLWLEEGRSLSAKYRLAIDKGLAGVAYWYIGGESPDIWASLRNTETYAQYSFSS</sequence>
<evidence type="ECO:0000259" key="2">
    <source>
        <dbReference type="PROSITE" id="PS51910"/>
    </source>
</evidence>
<dbReference type="GO" id="GO:0008061">
    <property type="term" value="F:chitin binding"/>
    <property type="evidence" value="ECO:0007669"/>
    <property type="project" value="InterPro"/>
</dbReference>
<dbReference type="PROSITE" id="PS51910">
    <property type="entry name" value="GH18_2"/>
    <property type="match status" value="1"/>
</dbReference>
<reference evidence="3 4" key="1">
    <citation type="submission" date="2016-05" db="EMBL/GenBank/DDBJ databases">
        <title>Paenibacillus oryzae. sp. nov., isolated from the rice root.</title>
        <authorList>
            <person name="Zhang J."/>
            <person name="Zhang X."/>
        </authorList>
    </citation>
    <scope>NUCLEOTIDE SEQUENCE [LARGE SCALE GENOMIC DNA]</scope>
    <source>
        <strain evidence="3 4">1DrF-4</strain>
    </source>
</reference>
<feature type="domain" description="GH18" evidence="2">
    <location>
        <begin position="207"/>
        <end position="524"/>
    </location>
</feature>
<dbReference type="InterPro" id="IPR029070">
    <property type="entry name" value="Chitinase_insertion_sf"/>
</dbReference>
<gene>
    <name evidence="3" type="ORF">A7K91_19790</name>
</gene>
<dbReference type="InterPro" id="IPR001223">
    <property type="entry name" value="Glyco_hydro18_cat"/>
</dbReference>
<evidence type="ECO:0000313" key="4">
    <source>
        <dbReference type="Proteomes" id="UP000092024"/>
    </source>
</evidence>
<dbReference type="Gene3D" id="3.20.20.80">
    <property type="entry name" value="Glycosidases"/>
    <property type="match status" value="1"/>
</dbReference>
<evidence type="ECO:0000313" key="3">
    <source>
        <dbReference type="EMBL" id="OBR69139.1"/>
    </source>
</evidence>
<name>A0A1A5YUA1_9BACL</name>
<dbReference type="InterPro" id="IPR011583">
    <property type="entry name" value="Chitinase_II/V-like_cat"/>
</dbReference>
<dbReference type="PANTHER" id="PTHR46066">
    <property type="entry name" value="CHITINASE DOMAIN-CONTAINING PROTEIN 1 FAMILY MEMBER"/>
    <property type="match status" value="1"/>
</dbReference>
<feature type="domain" description="SLH" evidence="1">
    <location>
        <begin position="139"/>
        <end position="202"/>
    </location>
</feature>
<proteinExistence type="predicted"/>
<dbReference type="PROSITE" id="PS51272">
    <property type="entry name" value="SLH"/>
    <property type="match status" value="3"/>
</dbReference>
<dbReference type="Pfam" id="PF00395">
    <property type="entry name" value="SLH"/>
    <property type="match status" value="3"/>
</dbReference>
<protein>
    <recommendedName>
        <fullName evidence="5">Glycoside hydrolase</fullName>
    </recommendedName>
</protein>
<feature type="domain" description="SLH" evidence="1">
    <location>
        <begin position="74"/>
        <end position="137"/>
    </location>
</feature>
<evidence type="ECO:0008006" key="5">
    <source>
        <dbReference type="Google" id="ProtNLM"/>
    </source>
</evidence>
<organism evidence="3 4">
    <name type="scientific">Paenibacillus oryzae</name>
    <dbReference type="NCBI Taxonomy" id="1844972"/>
    <lineage>
        <taxon>Bacteria</taxon>
        <taxon>Bacillati</taxon>
        <taxon>Bacillota</taxon>
        <taxon>Bacilli</taxon>
        <taxon>Bacillales</taxon>
        <taxon>Paenibacillaceae</taxon>
        <taxon>Paenibacillus</taxon>
    </lineage>
</organism>
<accession>A0A1A5YUA1</accession>
<dbReference type="GO" id="GO:0005975">
    <property type="term" value="P:carbohydrate metabolic process"/>
    <property type="evidence" value="ECO:0007669"/>
    <property type="project" value="InterPro"/>
</dbReference>
<dbReference type="AlphaFoldDB" id="A0A1A5YUA1"/>
<dbReference type="PANTHER" id="PTHR46066:SF2">
    <property type="entry name" value="CHITINASE DOMAIN-CONTAINING PROTEIN 1"/>
    <property type="match status" value="1"/>
</dbReference>
<comment type="caution">
    <text evidence="3">The sequence shown here is derived from an EMBL/GenBank/DDBJ whole genome shotgun (WGS) entry which is preliminary data.</text>
</comment>
<feature type="domain" description="SLH" evidence="1">
    <location>
        <begin position="13"/>
        <end position="73"/>
    </location>
</feature>
<dbReference type="Gene3D" id="3.10.50.10">
    <property type="match status" value="1"/>
</dbReference>
<dbReference type="STRING" id="1844972.A7K91_19790"/>
<dbReference type="Pfam" id="PF00704">
    <property type="entry name" value="Glyco_hydro_18"/>
    <property type="match status" value="1"/>
</dbReference>
<dbReference type="EMBL" id="LYPA01000021">
    <property type="protein sequence ID" value="OBR69139.1"/>
    <property type="molecule type" value="Genomic_DNA"/>
</dbReference>
<dbReference type="InterPro" id="IPR001119">
    <property type="entry name" value="SLH_dom"/>
</dbReference>
<dbReference type="SMART" id="SM00636">
    <property type="entry name" value="Glyco_18"/>
    <property type="match status" value="1"/>
</dbReference>
<keyword evidence="4" id="KW-1185">Reference proteome</keyword>
<dbReference type="Proteomes" id="UP000092024">
    <property type="component" value="Unassembled WGS sequence"/>
</dbReference>
<dbReference type="InterPro" id="IPR017853">
    <property type="entry name" value="GH"/>
</dbReference>
<evidence type="ECO:0000259" key="1">
    <source>
        <dbReference type="PROSITE" id="PS51272"/>
    </source>
</evidence>
<dbReference type="SUPFAM" id="SSF51445">
    <property type="entry name" value="(Trans)glycosidases"/>
    <property type="match status" value="1"/>
</dbReference>